<dbReference type="PANTHER" id="PTHR13847">
    <property type="entry name" value="SARCOSINE DEHYDROGENASE-RELATED"/>
    <property type="match status" value="1"/>
</dbReference>
<name>A0A927JBN3_9ACTN</name>
<dbReference type="AlphaFoldDB" id="A0A927JBN3"/>
<proteinExistence type="predicted"/>
<dbReference type="Gene3D" id="3.30.9.10">
    <property type="entry name" value="D-Amino Acid Oxidase, subunit A, domain 2"/>
    <property type="match status" value="1"/>
</dbReference>
<dbReference type="InterPro" id="IPR006076">
    <property type="entry name" value="FAD-dep_OxRdtase"/>
</dbReference>
<gene>
    <name evidence="3" type="ORF">HT102_07550</name>
</gene>
<protein>
    <submittedName>
        <fullName evidence="3">FAD-binding oxidoreductase</fullName>
    </submittedName>
</protein>
<dbReference type="SUPFAM" id="SSF51905">
    <property type="entry name" value="FAD/NAD(P)-binding domain"/>
    <property type="match status" value="1"/>
</dbReference>
<dbReference type="PANTHER" id="PTHR13847:SF287">
    <property type="entry name" value="FAD-DEPENDENT OXIDOREDUCTASE DOMAIN-CONTAINING PROTEIN 1"/>
    <property type="match status" value="1"/>
</dbReference>
<dbReference type="GO" id="GO:0005737">
    <property type="term" value="C:cytoplasm"/>
    <property type="evidence" value="ECO:0007669"/>
    <property type="project" value="TreeGrafter"/>
</dbReference>
<keyword evidence="1" id="KW-0560">Oxidoreductase</keyword>
<evidence type="ECO:0000313" key="3">
    <source>
        <dbReference type="EMBL" id="MBD8506333.1"/>
    </source>
</evidence>
<accession>A0A927JBN3</accession>
<dbReference type="Proteomes" id="UP000642993">
    <property type="component" value="Unassembled WGS sequence"/>
</dbReference>
<dbReference type="Gene3D" id="3.50.50.60">
    <property type="entry name" value="FAD/NAD(P)-binding domain"/>
    <property type="match status" value="1"/>
</dbReference>
<dbReference type="EMBL" id="JACYWE010000003">
    <property type="protein sequence ID" value="MBD8506333.1"/>
    <property type="molecule type" value="Genomic_DNA"/>
</dbReference>
<dbReference type="RefSeq" id="WP_192038771.1">
    <property type="nucleotide sequence ID" value="NZ_JACYWE010000003.1"/>
</dbReference>
<evidence type="ECO:0000259" key="2">
    <source>
        <dbReference type="Pfam" id="PF01266"/>
    </source>
</evidence>
<feature type="domain" description="FAD dependent oxidoreductase" evidence="2">
    <location>
        <begin position="6"/>
        <end position="344"/>
    </location>
</feature>
<keyword evidence="4" id="KW-1185">Reference proteome</keyword>
<evidence type="ECO:0000313" key="4">
    <source>
        <dbReference type="Proteomes" id="UP000642993"/>
    </source>
</evidence>
<dbReference type="InterPro" id="IPR036188">
    <property type="entry name" value="FAD/NAD-bd_sf"/>
</dbReference>
<reference evidence="3" key="1">
    <citation type="submission" date="2020-09" db="EMBL/GenBank/DDBJ databases">
        <title>Hoyosella lacisalsi sp. nov., a halotolerant actinobacterium isolated from soil of Lake Gudzhirganskoe.</title>
        <authorList>
            <person name="Yang Q."/>
            <person name="Guo P.Y."/>
            <person name="Liu S.W."/>
            <person name="Li F.N."/>
            <person name="Sun C.H."/>
        </authorList>
    </citation>
    <scope>NUCLEOTIDE SEQUENCE</scope>
    <source>
        <strain evidence="3">G463</strain>
    </source>
</reference>
<evidence type="ECO:0000256" key="1">
    <source>
        <dbReference type="ARBA" id="ARBA00023002"/>
    </source>
</evidence>
<dbReference type="GO" id="GO:0016491">
    <property type="term" value="F:oxidoreductase activity"/>
    <property type="evidence" value="ECO:0007669"/>
    <property type="project" value="UniProtKB-KW"/>
</dbReference>
<dbReference type="Pfam" id="PF01266">
    <property type="entry name" value="DAO"/>
    <property type="match status" value="1"/>
</dbReference>
<comment type="caution">
    <text evidence="3">The sequence shown here is derived from an EMBL/GenBank/DDBJ whole genome shotgun (WGS) entry which is preliminary data.</text>
</comment>
<organism evidence="3 4">
    <name type="scientific">Lolliginicoccus lacisalsi</name>
    <dbReference type="NCBI Taxonomy" id="2742202"/>
    <lineage>
        <taxon>Bacteria</taxon>
        <taxon>Bacillati</taxon>
        <taxon>Actinomycetota</taxon>
        <taxon>Actinomycetes</taxon>
        <taxon>Mycobacteriales</taxon>
        <taxon>Hoyosellaceae</taxon>
        <taxon>Lolliginicoccus</taxon>
    </lineage>
</organism>
<sequence length="371" mass="38694">MSETWDVVVIGGGMAGASIAYELASESRVLLLEGEPMLAAHSTGRSAAMYLPSYGGEVVRALTVASGPIFDSLAEQWGDTHPLTPRERLWTAFDEESDAALTSMLAAQEGSVEKLDAPAALEKSSLLKPETLRWCVLDGGGQDIDVLAVHQMYVRGFKSRGGTTRTGARVTGLERSGSAWRITTGSETHEAGLVIDAAGAWADAIATMAGARPLGLVPKRRTLFLSPASVPVDPHGPTIGDPAERWYFKPEGDGILASPADADPVEAGDAKPSELNIARAMEEINEATTLGLRTVRRSWGGLRTFAPDGAPVAGLVPDVPGFGFLAGQGGYGIQMAPALAVAAAAVLTGSEIPETIPVSAEDLGPQRLWAA</sequence>